<comment type="caution">
    <text evidence="2">The sequence shown here is derived from an EMBL/GenBank/DDBJ whole genome shotgun (WGS) entry which is preliminary data.</text>
</comment>
<protein>
    <submittedName>
        <fullName evidence="2">DUF2163 domain-containing protein</fullName>
    </submittedName>
</protein>
<dbReference type="NCBIfam" id="TIGR02218">
    <property type="entry name" value="phg_TIGR02218"/>
    <property type="match status" value="1"/>
</dbReference>
<dbReference type="Proteomes" id="UP000268553">
    <property type="component" value="Unassembled WGS sequence"/>
</dbReference>
<reference evidence="2 3" key="1">
    <citation type="submission" date="2018-12" db="EMBL/GenBank/DDBJ databases">
        <authorList>
            <person name="Kim S.-J."/>
            <person name="Jung G.-Y."/>
        </authorList>
    </citation>
    <scope>NUCLEOTIDE SEQUENCE [LARGE SCALE GENOMIC DNA]</scope>
    <source>
        <strain evidence="2 3">03SU3-P</strain>
    </source>
</reference>
<keyword evidence="3" id="KW-1185">Reference proteome</keyword>
<dbReference type="InterPro" id="IPR011928">
    <property type="entry name" value="Phage_phiJL001_Gp84"/>
</dbReference>
<organism evidence="2 3">
    <name type="scientific">Sphingorhabdus wooponensis</name>
    <dbReference type="NCBI Taxonomy" id="940136"/>
    <lineage>
        <taxon>Bacteria</taxon>
        <taxon>Pseudomonadati</taxon>
        <taxon>Pseudomonadota</taxon>
        <taxon>Alphaproteobacteria</taxon>
        <taxon>Sphingomonadales</taxon>
        <taxon>Sphingomonadaceae</taxon>
        <taxon>Sphingorhabdus</taxon>
    </lineage>
</organism>
<dbReference type="Pfam" id="PF09931">
    <property type="entry name" value="Phage_phiJL001_Gp84_N"/>
    <property type="match status" value="1"/>
</dbReference>
<evidence type="ECO:0000259" key="1">
    <source>
        <dbReference type="Pfam" id="PF09356"/>
    </source>
</evidence>
<gene>
    <name evidence="2" type="ORF">D7D48_01905</name>
</gene>
<dbReference type="RefSeq" id="WP_125229689.1">
    <property type="nucleotide sequence ID" value="NZ_RWJI01000001.1"/>
</dbReference>
<dbReference type="OrthoDB" id="1633386at2"/>
<evidence type="ECO:0000313" key="2">
    <source>
        <dbReference type="EMBL" id="RRQ51676.1"/>
    </source>
</evidence>
<dbReference type="AlphaFoldDB" id="A0A426RRW1"/>
<sequence>MDAWMEGPLTSIAYGWRLERTDGVTLGFTSHDADVAHNGLLLRASPGMQPTTILQSVGLDKDGLDVSGALTSDDIRADDLAAGRWDGAYLEIFLFDWADPTSGKRTLAAGELGAVSFTDDAFEAELIGVQARLEKAVAPQTSPSCRAQFCDAACALNSARFRHLAIIASSDDNEISITAPLGIADGYLAYGTLRWLSGPNCGATAKIAGHIGRVIHLYNAPFHVAKAGDCIALMEGCDKVMATCAGRFGNGANFRGEPYLPGNDLLTRYPGGN</sequence>
<dbReference type="EMBL" id="RWJI01000001">
    <property type="protein sequence ID" value="RRQ51676.1"/>
    <property type="molecule type" value="Genomic_DNA"/>
</dbReference>
<evidence type="ECO:0000313" key="3">
    <source>
        <dbReference type="Proteomes" id="UP000268553"/>
    </source>
</evidence>
<proteinExistence type="predicted"/>
<accession>A0A426RRW1</accession>
<dbReference type="Pfam" id="PF09356">
    <property type="entry name" value="Phage_BR0599"/>
    <property type="match status" value="1"/>
</dbReference>
<dbReference type="InterPro" id="IPR018964">
    <property type="entry name" value="Phage_phiJL001_Gp84_C"/>
</dbReference>
<name>A0A426RRW1_9SPHN</name>
<feature type="domain" description="Bacteriophage phiJL001 Gp84 C-terminal" evidence="1">
    <location>
        <begin position="186"/>
        <end position="264"/>
    </location>
</feature>